<dbReference type="RefSeq" id="WP_108998238.1">
    <property type="nucleotide sequence ID" value="NZ_QEEX01000001.1"/>
</dbReference>
<dbReference type="SUPFAM" id="SSF55961">
    <property type="entry name" value="Bet v1-like"/>
    <property type="match status" value="1"/>
</dbReference>
<accession>A0A2U1T3U9</accession>
<dbReference type="Gene3D" id="3.30.530.20">
    <property type="match status" value="1"/>
</dbReference>
<dbReference type="AlphaFoldDB" id="A0A2U1T3U9"/>
<feature type="compositionally biased region" description="Low complexity" evidence="1">
    <location>
        <begin position="187"/>
        <end position="198"/>
    </location>
</feature>
<dbReference type="InterPro" id="IPR019587">
    <property type="entry name" value="Polyketide_cyclase/dehydratase"/>
</dbReference>
<dbReference type="CDD" id="cd07812">
    <property type="entry name" value="SRPBCC"/>
    <property type="match status" value="1"/>
</dbReference>
<dbReference type="Pfam" id="PF10604">
    <property type="entry name" value="Polyketide_cyc2"/>
    <property type="match status" value="1"/>
</dbReference>
<evidence type="ECO:0000256" key="1">
    <source>
        <dbReference type="SAM" id="MobiDB-lite"/>
    </source>
</evidence>
<sequence length="198" mass="22528">MSPRPIYVEITIAAPIDLLWRLTQDPELHTRWDLRFSSITPTEDVPTGARRFSYERRMPGHTIAGTGISIGETSRPGGTRTSALRFTTLDRLSPLREGRGYWRYVPVDGGVRFITGYDYQPGWGRLADLLVRPVIGWMTAWSFDALRIWAEHGIDPADQRPWALWRRDRPRASRCIRTPQTGRMTDAPPATLATLEAP</sequence>
<evidence type="ECO:0000313" key="2">
    <source>
        <dbReference type="EMBL" id="PWB98555.1"/>
    </source>
</evidence>
<feature type="region of interest" description="Disordered" evidence="1">
    <location>
        <begin position="178"/>
        <end position="198"/>
    </location>
</feature>
<evidence type="ECO:0000313" key="3">
    <source>
        <dbReference type="Proteomes" id="UP000244978"/>
    </source>
</evidence>
<gene>
    <name evidence="2" type="ORF">DF220_09905</name>
</gene>
<dbReference type="InterPro" id="IPR023393">
    <property type="entry name" value="START-like_dom_sf"/>
</dbReference>
<dbReference type="Proteomes" id="UP000244978">
    <property type="component" value="Unassembled WGS sequence"/>
</dbReference>
<evidence type="ECO:0008006" key="4">
    <source>
        <dbReference type="Google" id="ProtNLM"/>
    </source>
</evidence>
<organism evidence="2 3">
    <name type="scientific">Homoserinimonas hongtaonis</name>
    <dbReference type="NCBI Taxonomy" id="2079791"/>
    <lineage>
        <taxon>Bacteria</taxon>
        <taxon>Bacillati</taxon>
        <taxon>Actinomycetota</taxon>
        <taxon>Actinomycetes</taxon>
        <taxon>Micrococcales</taxon>
        <taxon>Microbacteriaceae</taxon>
        <taxon>Homoserinimonas</taxon>
    </lineage>
</organism>
<reference evidence="3" key="1">
    <citation type="submission" date="2018-04" db="EMBL/GenBank/DDBJ databases">
        <authorList>
            <person name="Liu S."/>
            <person name="Wang Z."/>
            <person name="Li J."/>
        </authorList>
    </citation>
    <scope>NUCLEOTIDE SEQUENCE [LARGE SCALE GENOMIC DNA]</scope>
    <source>
        <strain evidence="3">S1194</strain>
    </source>
</reference>
<keyword evidence="3" id="KW-1185">Reference proteome</keyword>
<dbReference type="EMBL" id="QEEX01000001">
    <property type="protein sequence ID" value="PWB98555.1"/>
    <property type="molecule type" value="Genomic_DNA"/>
</dbReference>
<protein>
    <recommendedName>
        <fullName evidence="4">SRPBCC family protein</fullName>
    </recommendedName>
</protein>
<proteinExistence type="predicted"/>
<name>A0A2U1T3U9_9MICO</name>
<comment type="caution">
    <text evidence="2">The sequence shown here is derived from an EMBL/GenBank/DDBJ whole genome shotgun (WGS) entry which is preliminary data.</text>
</comment>